<dbReference type="Gene3D" id="3.90.640.10">
    <property type="entry name" value="Actin, Chain A, domain 4"/>
    <property type="match status" value="1"/>
</dbReference>
<evidence type="ECO:0000256" key="2">
    <source>
        <dbReference type="ARBA" id="ARBA00022741"/>
    </source>
</evidence>
<dbReference type="FunFam" id="3.30.30.30:FF:000001">
    <property type="entry name" value="heat shock 70 kDa protein-like"/>
    <property type="match status" value="1"/>
</dbReference>
<dbReference type="InterPro" id="IPR029047">
    <property type="entry name" value="HSP70_peptide-bd_sf"/>
</dbReference>
<dbReference type="CDD" id="cd24028">
    <property type="entry name" value="ASKHA_NBD_HSP70_HSPA1-like"/>
    <property type="match status" value="1"/>
</dbReference>
<feature type="compositionally biased region" description="Acidic residues" evidence="4">
    <location>
        <begin position="8"/>
        <end position="18"/>
    </location>
</feature>
<dbReference type="GO" id="GO:0003924">
    <property type="term" value="F:GTPase activity"/>
    <property type="evidence" value="ECO:0007669"/>
    <property type="project" value="InterPro"/>
</dbReference>
<protein>
    <submittedName>
        <fullName evidence="6">Heat shock 70 kDa protein cognate 4</fullName>
    </submittedName>
</protein>
<evidence type="ECO:0000256" key="1">
    <source>
        <dbReference type="ARBA" id="ARBA00007381"/>
    </source>
</evidence>
<evidence type="ECO:0000313" key="7">
    <source>
        <dbReference type="Proteomes" id="UP000094527"/>
    </source>
</evidence>
<keyword evidence="6" id="KW-0346">Stress response</keyword>
<dbReference type="GO" id="GO:0005525">
    <property type="term" value="F:GTP binding"/>
    <property type="evidence" value="ECO:0007669"/>
    <property type="project" value="InterPro"/>
</dbReference>
<evidence type="ECO:0000256" key="3">
    <source>
        <dbReference type="ARBA" id="ARBA00022840"/>
    </source>
</evidence>
<comment type="caution">
    <text evidence="6">The sequence shown here is derived from an EMBL/GenBank/DDBJ whole genome shotgun (WGS) entry which is preliminary data.</text>
</comment>
<dbReference type="GO" id="GO:0140662">
    <property type="term" value="F:ATP-dependent protein folding chaperone"/>
    <property type="evidence" value="ECO:0007669"/>
    <property type="project" value="InterPro"/>
</dbReference>
<feature type="non-terminal residue" evidence="6">
    <location>
        <position position="1"/>
    </location>
</feature>
<reference evidence="6 7" key="1">
    <citation type="journal article" date="2016" name="Genome Biol. Evol.">
        <title>Gene Family Evolution Reflects Adaptation to Soil Environmental Stressors in the Genome of the Collembolan Orchesella cincta.</title>
        <authorList>
            <person name="Faddeeva-Vakhrusheva A."/>
            <person name="Derks M.F."/>
            <person name="Anvar S.Y."/>
            <person name="Agamennone V."/>
            <person name="Suring W."/>
            <person name="Smit S."/>
            <person name="van Straalen N.M."/>
            <person name="Roelofs D."/>
        </authorList>
    </citation>
    <scope>NUCLEOTIDE SEQUENCE [LARGE SCALE GENOMIC DNA]</scope>
    <source>
        <tissue evidence="6">Mixed pool</tissue>
    </source>
</reference>
<dbReference type="Pfam" id="PF00012">
    <property type="entry name" value="HSP70"/>
    <property type="match status" value="1"/>
</dbReference>
<proteinExistence type="inferred from homology"/>
<dbReference type="Gene3D" id="1.20.58.420">
    <property type="entry name" value="AHSP"/>
    <property type="match status" value="3"/>
</dbReference>
<dbReference type="Gene3D" id="3.30.420.40">
    <property type="match status" value="2"/>
</dbReference>
<dbReference type="SUPFAM" id="SSF53067">
    <property type="entry name" value="Actin-like ATPase domain"/>
    <property type="match status" value="2"/>
</dbReference>
<dbReference type="EMBL" id="LJIJ01004075">
    <property type="protein sequence ID" value="ODM88122.1"/>
    <property type="molecule type" value="Genomic_DNA"/>
</dbReference>
<comment type="similarity">
    <text evidence="1">Belongs to the heat shock protein 70 family.</text>
</comment>
<dbReference type="SUPFAM" id="SSF48340">
    <property type="entry name" value="Interferon-induced guanylate-binding protein 1 (GBP1), C-terminal domain"/>
    <property type="match status" value="2"/>
</dbReference>
<dbReference type="InterPro" id="IPR043129">
    <property type="entry name" value="ATPase_NBD"/>
</dbReference>
<dbReference type="Gene3D" id="3.40.50.300">
    <property type="entry name" value="P-loop containing nucleotide triphosphate hydrolases"/>
    <property type="match status" value="1"/>
</dbReference>
<dbReference type="PROSITE" id="PS01036">
    <property type="entry name" value="HSP70_3"/>
    <property type="match status" value="1"/>
</dbReference>
<dbReference type="PROSITE" id="PS00329">
    <property type="entry name" value="HSP70_2"/>
    <property type="match status" value="1"/>
</dbReference>
<dbReference type="STRING" id="48709.A0A1D2M5D4"/>
<dbReference type="InterPro" id="IPR018181">
    <property type="entry name" value="Heat_shock_70_CS"/>
</dbReference>
<dbReference type="Gene3D" id="2.60.34.10">
    <property type="entry name" value="Substrate Binding Domain Of DNAk, Chain A, domain 1"/>
    <property type="match status" value="1"/>
</dbReference>
<dbReference type="FunFam" id="3.90.640.10:FF:000010">
    <property type="entry name" value="heat shock 70 kDa protein 14"/>
    <property type="match status" value="1"/>
</dbReference>
<dbReference type="Proteomes" id="UP000094527">
    <property type="component" value="Unassembled WGS sequence"/>
</dbReference>
<dbReference type="InterPro" id="IPR036543">
    <property type="entry name" value="Guanylate-bd_C_sf"/>
</dbReference>
<dbReference type="PROSITE" id="PS00297">
    <property type="entry name" value="HSP70_1"/>
    <property type="match status" value="1"/>
</dbReference>
<dbReference type="GO" id="GO:0005524">
    <property type="term" value="F:ATP binding"/>
    <property type="evidence" value="ECO:0007669"/>
    <property type="project" value="UniProtKB-KW"/>
</dbReference>
<dbReference type="InterPro" id="IPR027417">
    <property type="entry name" value="P-loop_NTPase"/>
</dbReference>
<keyword evidence="7" id="KW-1185">Reference proteome</keyword>
<feature type="domain" description="Guanylate-binding protein N-terminal" evidence="5">
    <location>
        <begin position="145"/>
        <end position="254"/>
    </location>
</feature>
<dbReference type="PANTHER" id="PTHR19375">
    <property type="entry name" value="HEAT SHOCK PROTEIN 70KDA"/>
    <property type="match status" value="1"/>
</dbReference>
<dbReference type="InterPro" id="IPR013126">
    <property type="entry name" value="Hsp_70_fam"/>
</dbReference>
<evidence type="ECO:0000256" key="4">
    <source>
        <dbReference type="SAM" id="MobiDB-lite"/>
    </source>
</evidence>
<keyword evidence="3" id="KW-0067">ATP-binding</keyword>
<dbReference type="PRINTS" id="PR00301">
    <property type="entry name" value="HEATSHOCK70"/>
</dbReference>
<feature type="region of interest" description="Disordered" evidence="4">
    <location>
        <begin position="1"/>
        <end position="34"/>
    </location>
</feature>
<organism evidence="6 7">
    <name type="scientific">Orchesella cincta</name>
    <name type="common">Springtail</name>
    <name type="synonym">Podura cincta</name>
    <dbReference type="NCBI Taxonomy" id="48709"/>
    <lineage>
        <taxon>Eukaryota</taxon>
        <taxon>Metazoa</taxon>
        <taxon>Ecdysozoa</taxon>
        <taxon>Arthropoda</taxon>
        <taxon>Hexapoda</taxon>
        <taxon>Collembola</taxon>
        <taxon>Entomobryomorpha</taxon>
        <taxon>Entomobryoidea</taxon>
        <taxon>Orchesellidae</taxon>
        <taxon>Orchesellinae</taxon>
        <taxon>Orchesella</taxon>
    </lineage>
</organism>
<sequence>ALKMSSGDENETGTESEQDSGRDDNNSETETADNGEAVELIKFVQQHENAAGVKTLELNRVNLDKLLQSTEDRSLCIISIVGPTKTWKEDLGLESSISHRYFKNDIAVLLLDTQGIDVGTSTLRKSAQFLGLSFLSSSIFGVACKQVDEECSDEPPFQKLSFLIRDWNNPSQYSFGPDGTRLLKNKFKTLKGDVKTQTINVFRKHKCFLQYEAFLLPNVGQTALETSFTGCLTGLDSDFIQQLKSYIDDLLKEENLFVKKVLGNDVTPSDYLNYMQEFVNAFNSGSGLVTGESLFKTRCETLHRNIVEKAMKKYHDVIDRKQNSIIYLNKPDLQSLHENAEKQAKALFEKAKKLSDFAKEYERKFHNEMKNAYEMVQSRNDLSRKNHIAGCIDKAENAYKSALTEKLIFPQNEITIYDDQFIQHISDTAKESTVQGFIKNFPDENQEDLQNLKETLEQVLLSALQPFLTTNKENADKANAIIVQECSKIYQDYETRMKRMITDNPLVDLAVLGQGHIFHLGVALEAFDKFEKPGGQHMIQEHRKHVEAELEKLSQNCVQNQKLKIESIMKEGTTALQKQAECYTEDLRSKAQGLNSAEELELMHNQAVANITKEFKELNPFPETVPQHELLNSRLRDQLRDAYDLVKREKLDEKRRHEEKIKKECMTCVDLYKQEMDALKADSEFFEEDTLLEAHENHLNNAISSFDDATANDTSEVVEIYRTQLESAIEEKHLKLKTENDKEVELVKSRAKNWIGECLKEYQETMREPTDSCEREEEFTREHEKMKIQAIKSFNSKWSYKSNAFRREFVNELIEEIDETFVELLDMFEFRRNSDKEKTTAVKDEVRKYYHEEMATHFRNHEFIQTQIMRNSHEKASQSAIARCIARVPLKDSQILLLKQALERSFKKYDDENTMKLNWEKGCEPAIGIDLGTTYCCVAVFYQGKTIVIRNAEGRNTTPSYVAFTPDGKHSIGQPAKDNAFRNAENTVYDAKRIIGRSMQDEQLQNDMNYWPFSVVNGENGPAIEIYKKQYPPEQISAFLLKQLAAQAEKIIGVKIRKAVITVPAYFIDGQRAATVDAGEMAGLEVLQILDEPTAAALAYKLERFKEDARKVLIFDLGGGTFDISILEMDAGNIRILNKDGDTHLGGEDFDKAMMQYCAEEFKRVYGIDPLKGKNSIVKTEKDAAKQRLRRLQTYCERAKIELATTISATISVDAFYEGIHLKVVVTRQKFEELNAALFQKTIEIVERSLRQIGLSKSQIDDIVLVGGSTRIPKMQQMLSTYFDGKALNHKVNPDEAVAYGAAVQAALLNGTQAKNALNFGVIEDVTPMTLGIKAIVDGVPGVFSRIIPKNTKIPTTHKKVYYTSTHNQEAMMIKIYQGESSIAHLNTLLGEFLLTGIPPAPAGEEDVDIIMEIDTMGVLNVKAVVKSTRGQQSLKIGEKRTGRMSQTTKQKLLLEVRYLNTNSKIYIQNTYRNLFTFRSKQLELNRPWKCFIFSCNVKTTWQTRIKHCSFRKE</sequence>
<gene>
    <name evidence="6" type="ORF">Ocin01_18558</name>
</gene>
<name>A0A1D2M5D4_ORCCI</name>
<dbReference type="Pfam" id="PF02263">
    <property type="entry name" value="GBP"/>
    <property type="match status" value="1"/>
</dbReference>
<dbReference type="InterPro" id="IPR015894">
    <property type="entry name" value="Guanylate-bd_N"/>
</dbReference>
<dbReference type="GO" id="GO:0006950">
    <property type="term" value="P:response to stress"/>
    <property type="evidence" value="ECO:0007669"/>
    <property type="project" value="UniProtKB-ARBA"/>
</dbReference>
<accession>A0A1D2M5D4</accession>
<dbReference type="FunFam" id="3.30.420.40:FF:000004">
    <property type="entry name" value="Molecular chaperone DnaK"/>
    <property type="match status" value="1"/>
</dbReference>
<keyword evidence="2" id="KW-0547">Nucleotide-binding</keyword>
<evidence type="ECO:0000313" key="6">
    <source>
        <dbReference type="EMBL" id="ODM88122.1"/>
    </source>
</evidence>
<dbReference type="SUPFAM" id="SSF100920">
    <property type="entry name" value="Heat shock protein 70kD (HSP70), peptide-binding domain"/>
    <property type="match status" value="1"/>
</dbReference>
<evidence type="ECO:0000259" key="5">
    <source>
        <dbReference type="Pfam" id="PF02263"/>
    </source>
</evidence>